<dbReference type="InterPro" id="IPR013785">
    <property type="entry name" value="Aldolase_TIM"/>
</dbReference>
<dbReference type="Proteomes" id="UP000271031">
    <property type="component" value="Unassembled WGS sequence"/>
</dbReference>
<dbReference type="Gene3D" id="3.20.20.70">
    <property type="entry name" value="Aldolase class I"/>
    <property type="match status" value="1"/>
</dbReference>
<accession>A0A3M8DV93</accession>
<evidence type="ECO:0000313" key="2">
    <source>
        <dbReference type="EMBL" id="RNB91429.1"/>
    </source>
</evidence>
<keyword evidence="1" id="KW-0805">Transcription regulation</keyword>
<dbReference type="PANTHER" id="PTHR35787">
    <property type="entry name" value="GLYCEROL UPTAKE OPERON ANTITERMINATOR REGULATORY PROTEIN"/>
    <property type="match status" value="1"/>
</dbReference>
<organism evidence="2 3">
    <name type="scientific">Brevibacillus fluminis</name>
    <dbReference type="NCBI Taxonomy" id="511487"/>
    <lineage>
        <taxon>Bacteria</taxon>
        <taxon>Bacillati</taxon>
        <taxon>Bacillota</taxon>
        <taxon>Bacilli</taxon>
        <taxon>Bacillales</taxon>
        <taxon>Paenibacillaceae</taxon>
        <taxon>Brevibacillus</taxon>
    </lineage>
</organism>
<dbReference type="PANTHER" id="PTHR35787:SF1">
    <property type="entry name" value="GLYCEROL UPTAKE OPERON ANTITERMINATOR REGULATORY PROTEIN"/>
    <property type="match status" value="1"/>
</dbReference>
<dbReference type="InterPro" id="IPR006699">
    <property type="entry name" value="GlpP"/>
</dbReference>
<proteinExistence type="predicted"/>
<dbReference type="GO" id="GO:0003723">
    <property type="term" value="F:RNA binding"/>
    <property type="evidence" value="ECO:0007669"/>
    <property type="project" value="UniProtKB-KW"/>
</dbReference>
<keyword evidence="3" id="KW-1185">Reference proteome</keyword>
<dbReference type="Pfam" id="PF04309">
    <property type="entry name" value="G3P_antiterm"/>
    <property type="match status" value="1"/>
</dbReference>
<comment type="caution">
    <text evidence="2">The sequence shown here is derived from an EMBL/GenBank/DDBJ whole genome shotgun (WGS) entry which is preliminary data.</text>
</comment>
<protein>
    <recommendedName>
        <fullName evidence="1">Glycerol uptake operon antiterminator regulatory protein</fullName>
    </recommendedName>
</protein>
<dbReference type="PIRSF" id="PIRSF016897">
    <property type="entry name" value="GlpP"/>
    <property type="match status" value="1"/>
</dbReference>
<dbReference type="EMBL" id="RHHQ01000005">
    <property type="protein sequence ID" value="RNB91429.1"/>
    <property type="molecule type" value="Genomic_DNA"/>
</dbReference>
<dbReference type="GO" id="GO:0006071">
    <property type="term" value="P:glycerol metabolic process"/>
    <property type="evidence" value="ECO:0007669"/>
    <property type="project" value="UniProtKB-UniRule"/>
</dbReference>
<dbReference type="SUPFAM" id="SSF110391">
    <property type="entry name" value="GlpP-like"/>
    <property type="match status" value="1"/>
</dbReference>
<sequence length="184" mass="20618">MTNKIEQTILPAARNLKEFDELLESCYERIILLNAHVAQVKPLGNRARAFGKKLLIHADLIDGLKSDEYAMEFIAQEGKPEGIITTRNNVILAAKKKGLVCIQRLFLIDTMALESSLAQLERTKPDYVEVLPGVIPHLIEEIITRTQIPVIAGGFIRTREDVDRALQAGATSVTTSRKELWSKR</sequence>
<dbReference type="GO" id="GO:0045893">
    <property type="term" value="P:positive regulation of DNA-templated transcription"/>
    <property type="evidence" value="ECO:0007669"/>
    <property type="project" value="TreeGrafter"/>
</dbReference>
<keyword evidence="1" id="KW-0804">Transcription</keyword>
<comment type="function">
    <text evidence="1">Regulates expression of the glpD operon. In the presence of glycerol 3-phosphate (G3P) causes antitermination of transcription of glpD at the inverted repeat of the leader region to enhance its transcription. Binds and stabilizes glpD leader mRNA.</text>
</comment>
<keyword evidence="1" id="KW-0694">RNA-binding</keyword>
<evidence type="ECO:0000313" key="3">
    <source>
        <dbReference type="Proteomes" id="UP000271031"/>
    </source>
</evidence>
<name>A0A3M8DV93_9BACL</name>
<dbReference type="AlphaFoldDB" id="A0A3M8DV93"/>
<dbReference type="RefSeq" id="WP_122916821.1">
    <property type="nucleotide sequence ID" value="NZ_RHHQ01000005.1"/>
</dbReference>
<gene>
    <name evidence="2" type="ORF">EDM56_05150</name>
</gene>
<dbReference type="OrthoDB" id="9799580at2"/>
<dbReference type="GO" id="GO:0001072">
    <property type="term" value="F:transcription antitermination factor activity, RNA binding"/>
    <property type="evidence" value="ECO:0007669"/>
    <property type="project" value="TreeGrafter"/>
</dbReference>
<evidence type="ECO:0000256" key="1">
    <source>
        <dbReference type="PIRNR" id="PIRNR016897"/>
    </source>
</evidence>
<keyword evidence="1" id="KW-0319">Glycerol metabolism</keyword>
<reference evidence="2 3" key="1">
    <citation type="submission" date="2018-10" db="EMBL/GenBank/DDBJ databases">
        <title>Phylogenomics of Brevibacillus.</title>
        <authorList>
            <person name="Dunlap C."/>
        </authorList>
    </citation>
    <scope>NUCLEOTIDE SEQUENCE [LARGE SCALE GENOMIC DNA]</scope>
    <source>
        <strain evidence="2 3">JCM 15716</strain>
    </source>
</reference>